<dbReference type="Gramene" id="mRNA:HanXRQr2_Chr13g0577441">
    <property type="protein sequence ID" value="CDS:HanXRQr2_Chr13g0577441.1"/>
    <property type="gene ID" value="HanXRQr2_Chr13g0577441"/>
</dbReference>
<evidence type="ECO:0000313" key="2">
    <source>
        <dbReference type="EMBL" id="OTG00758.1"/>
    </source>
</evidence>
<reference evidence="2" key="2">
    <citation type="submission" date="2017-02" db="EMBL/GenBank/DDBJ databases">
        <title>Sunflower complete genome.</title>
        <authorList>
            <person name="Langlade N."/>
            <person name="Munos S."/>
        </authorList>
    </citation>
    <scope>NUCLEOTIDE SEQUENCE [LARGE SCALE GENOMIC DNA]</scope>
    <source>
        <tissue evidence="2">Leaves</tissue>
    </source>
</reference>
<evidence type="ECO:0000313" key="3">
    <source>
        <dbReference type="Proteomes" id="UP000215914"/>
    </source>
</evidence>
<dbReference type="EMBL" id="CM007902">
    <property type="protein sequence ID" value="OTG00758.1"/>
    <property type="molecule type" value="Genomic_DNA"/>
</dbReference>
<name>A0A251SPJ8_HELAN</name>
<dbReference type="Proteomes" id="UP000215914">
    <property type="component" value="Chromosome 13"/>
</dbReference>
<dbReference type="EMBL" id="MNCJ02000328">
    <property type="protein sequence ID" value="KAF5772477.1"/>
    <property type="molecule type" value="Genomic_DNA"/>
</dbReference>
<gene>
    <name evidence="2" type="ORF">HannXRQ_Chr13g0394611</name>
    <name evidence="1" type="ORF">HanXRQr2_Chr13g0577441</name>
</gene>
<proteinExistence type="predicted"/>
<protein>
    <submittedName>
        <fullName evidence="2">Uncharacterized protein</fullName>
    </submittedName>
</protein>
<organism evidence="2 3">
    <name type="scientific">Helianthus annuus</name>
    <name type="common">Common sunflower</name>
    <dbReference type="NCBI Taxonomy" id="4232"/>
    <lineage>
        <taxon>Eukaryota</taxon>
        <taxon>Viridiplantae</taxon>
        <taxon>Streptophyta</taxon>
        <taxon>Embryophyta</taxon>
        <taxon>Tracheophyta</taxon>
        <taxon>Spermatophyta</taxon>
        <taxon>Magnoliopsida</taxon>
        <taxon>eudicotyledons</taxon>
        <taxon>Gunneridae</taxon>
        <taxon>Pentapetalae</taxon>
        <taxon>asterids</taxon>
        <taxon>campanulids</taxon>
        <taxon>Asterales</taxon>
        <taxon>Asteraceae</taxon>
        <taxon>Asteroideae</taxon>
        <taxon>Heliantheae alliance</taxon>
        <taxon>Heliantheae</taxon>
        <taxon>Helianthus</taxon>
    </lineage>
</organism>
<evidence type="ECO:0000313" key="1">
    <source>
        <dbReference type="EMBL" id="KAF5772477.1"/>
    </source>
</evidence>
<keyword evidence="3" id="KW-1185">Reference proteome</keyword>
<accession>A0A251SPJ8</accession>
<dbReference type="InParanoid" id="A0A251SPJ8"/>
<dbReference type="AlphaFoldDB" id="A0A251SPJ8"/>
<reference evidence="1 3" key="1">
    <citation type="journal article" date="2017" name="Nature">
        <title>The sunflower genome provides insights into oil metabolism, flowering and Asterid evolution.</title>
        <authorList>
            <person name="Badouin H."/>
            <person name="Gouzy J."/>
            <person name="Grassa C.J."/>
            <person name="Murat F."/>
            <person name="Staton S.E."/>
            <person name="Cottret L."/>
            <person name="Lelandais-Briere C."/>
            <person name="Owens G.L."/>
            <person name="Carrere S."/>
            <person name="Mayjonade B."/>
            <person name="Legrand L."/>
            <person name="Gill N."/>
            <person name="Kane N.C."/>
            <person name="Bowers J.E."/>
            <person name="Hubner S."/>
            <person name="Bellec A."/>
            <person name="Berard A."/>
            <person name="Berges H."/>
            <person name="Blanchet N."/>
            <person name="Boniface M.C."/>
            <person name="Brunel D."/>
            <person name="Catrice O."/>
            <person name="Chaidir N."/>
            <person name="Claudel C."/>
            <person name="Donnadieu C."/>
            <person name="Faraut T."/>
            <person name="Fievet G."/>
            <person name="Helmstetter N."/>
            <person name="King M."/>
            <person name="Knapp S.J."/>
            <person name="Lai Z."/>
            <person name="Le Paslier M.C."/>
            <person name="Lippi Y."/>
            <person name="Lorenzon L."/>
            <person name="Mandel J.R."/>
            <person name="Marage G."/>
            <person name="Marchand G."/>
            <person name="Marquand E."/>
            <person name="Bret-Mestries E."/>
            <person name="Morien E."/>
            <person name="Nambeesan S."/>
            <person name="Nguyen T."/>
            <person name="Pegot-Espagnet P."/>
            <person name="Pouilly N."/>
            <person name="Raftis F."/>
            <person name="Sallet E."/>
            <person name="Schiex T."/>
            <person name="Thomas J."/>
            <person name="Vandecasteele C."/>
            <person name="Vares D."/>
            <person name="Vear F."/>
            <person name="Vautrin S."/>
            <person name="Crespi M."/>
            <person name="Mangin B."/>
            <person name="Burke J.M."/>
            <person name="Salse J."/>
            <person name="Munos S."/>
            <person name="Vincourt P."/>
            <person name="Rieseberg L.H."/>
            <person name="Langlade N.B."/>
        </authorList>
    </citation>
    <scope>NUCLEOTIDE SEQUENCE [LARGE SCALE GENOMIC DNA]</scope>
    <source>
        <strain evidence="3">cv. SF193</strain>
        <tissue evidence="1">Leaves</tissue>
    </source>
</reference>
<reference evidence="1" key="3">
    <citation type="submission" date="2020-06" db="EMBL/GenBank/DDBJ databases">
        <title>Helianthus annuus Genome sequencing and assembly Release 2.</title>
        <authorList>
            <person name="Gouzy J."/>
            <person name="Langlade N."/>
            <person name="Munos S."/>
        </authorList>
    </citation>
    <scope>NUCLEOTIDE SEQUENCE</scope>
    <source>
        <tissue evidence="1">Leaves</tissue>
    </source>
</reference>
<sequence>MRPIIYIRPLIRMIRSNGKRCFIFGSTKNDGRAMGLAADVQRARATTIHFSTHENPD</sequence>